<gene>
    <name evidence="1" type="ORF">M231_03810</name>
</gene>
<comment type="caution">
    <text evidence="1">The sequence shown here is derived from an EMBL/GenBank/DDBJ whole genome shotgun (WGS) entry which is preliminary data.</text>
</comment>
<reference evidence="1 2" key="1">
    <citation type="submission" date="2016-06" db="EMBL/GenBank/DDBJ databases">
        <title>Evolution of pathogenesis and genome organization in the Tremellales.</title>
        <authorList>
            <person name="Cuomo C."/>
            <person name="Litvintseva A."/>
            <person name="Heitman J."/>
            <person name="Chen Y."/>
            <person name="Sun S."/>
            <person name="Springer D."/>
            <person name="Dromer F."/>
            <person name="Young S."/>
            <person name="Zeng Q."/>
            <person name="Chapman S."/>
            <person name="Gujja S."/>
            <person name="Saif S."/>
            <person name="Birren B."/>
        </authorList>
    </citation>
    <scope>NUCLEOTIDE SEQUENCE [LARGE SCALE GENOMIC DNA]</scope>
    <source>
        <strain evidence="1 2">ATCC 28783</strain>
    </source>
</reference>
<dbReference type="AlphaFoldDB" id="A0A4Q1BM23"/>
<evidence type="ECO:0000313" key="2">
    <source>
        <dbReference type="Proteomes" id="UP000289152"/>
    </source>
</evidence>
<protein>
    <submittedName>
        <fullName evidence="1">Uncharacterized protein</fullName>
    </submittedName>
</protein>
<dbReference type="VEuPathDB" id="FungiDB:TREMEDRAFT_62403"/>
<proteinExistence type="predicted"/>
<dbReference type="Proteomes" id="UP000289152">
    <property type="component" value="Unassembled WGS sequence"/>
</dbReference>
<name>A0A4Q1BM23_TREME</name>
<sequence length="142" mass="14933">MSDITDPITPNQQYLPRNLRCGARPGSVPLGNASGSGVGVDLVCSVGLQMAATIGGSNSQYSWASGAPFKLRYWPEAINSSIEKVPAACKGAKLGVIAGESSKVSLLLLIVLFLTELAQIISLSIQSCSFEQQLAQNQRIPV</sequence>
<keyword evidence="2" id="KW-1185">Reference proteome</keyword>
<organism evidence="1 2">
    <name type="scientific">Tremella mesenterica</name>
    <name type="common">Jelly fungus</name>
    <dbReference type="NCBI Taxonomy" id="5217"/>
    <lineage>
        <taxon>Eukaryota</taxon>
        <taxon>Fungi</taxon>
        <taxon>Dikarya</taxon>
        <taxon>Basidiomycota</taxon>
        <taxon>Agaricomycotina</taxon>
        <taxon>Tremellomycetes</taxon>
        <taxon>Tremellales</taxon>
        <taxon>Tremellaceae</taxon>
        <taxon>Tremella</taxon>
    </lineage>
</organism>
<dbReference type="EMBL" id="SDIL01000040">
    <property type="protein sequence ID" value="RXK38861.1"/>
    <property type="molecule type" value="Genomic_DNA"/>
</dbReference>
<accession>A0A4Q1BM23</accession>
<dbReference type="InParanoid" id="A0A4Q1BM23"/>
<evidence type="ECO:0000313" key="1">
    <source>
        <dbReference type="EMBL" id="RXK38861.1"/>
    </source>
</evidence>